<organism evidence="2 3">
    <name type="scientific">Brucella tritici</name>
    <dbReference type="NCBI Taxonomy" id="94626"/>
    <lineage>
        <taxon>Bacteria</taxon>
        <taxon>Pseudomonadati</taxon>
        <taxon>Pseudomonadota</taxon>
        <taxon>Alphaproteobacteria</taxon>
        <taxon>Hyphomicrobiales</taxon>
        <taxon>Brucellaceae</taxon>
        <taxon>Brucella/Ochrobactrum group</taxon>
        <taxon>Brucella</taxon>
    </lineage>
</organism>
<dbReference type="PROSITE" id="PS51118">
    <property type="entry name" value="HTH_HXLR"/>
    <property type="match status" value="1"/>
</dbReference>
<comment type="caution">
    <text evidence="2">The sequence shown here is derived from an EMBL/GenBank/DDBJ whole genome shotgun (WGS) entry which is preliminary data.</text>
</comment>
<proteinExistence type="predicted"/>
<dbReference type="Proteomes" id="UP000481643">
    <property type="component" value="Unassembled WGS sequence"/>
</dbReference>
<accession>A0A6L3YEI3</accession>
<name>A0A6L3YEI3_9HYPH</name>
<dbReference type="InterPro" id="IPR002577">
    <property type="entry name" value="HTH_HxlR"/>
</dbReference>
<dbReference type="InterPro" id="IPR036388">
    <property type="entry name" value="WH-like_DNA-bd_sf"/>
</dbReference>
<dbReference type="SUPFAM" id="SSF46785">
    <property type="entry name" value="Winged helix' DNA-binding domain"/>
    <property type="match status" value="1"/>
</dbReference>
<dbReference type="Pfam" id="PF01638">
    <property type="entry name" value="HxlR"/>
    <property type="match status" value="1"/>
</dbReference>
<dbReference type="AlphaFoldDB" id="A0A6L3YEI3"/>
<dbReference type="EMBL" id="WBVX01000032">
    <property type="protein sequence ID" value="KAB2679283.1"/>
    <property type="molecule type" value="Genomic_DNA"/>
</dbReference>
<dbReference type="Gene3D" id="1.10.10.10">
    <property type="entry name" value="Winged helix-like DNA-binding domain superfamily/Winged helix DNA-binding domain"/>
    <property type="match status" value="1"/>
</dbReference>
<protein>
    <submittedName>
        <fullName evidence="2">Winged helix-turn-helix transcriptional regulator</fullName>
    </submittedName>
</protein>
<evidence type="ECO:0000313" key="2">
    <source>
        <dbReference type="EMBL" id="KAB2679283.1"/>
    </source>
</evidence>
<sequence length="63" mass="7069">MPAWRVDSKVFNVVPPKVEYSLTALGETFVEPLRTLHSWAQENASALDQLEDNQRKSGVSPEV</sequence>
<dbReference type="InterPro" id="IPR036390">
    <property type="entry name" value="WH_DNA-bd_sf"/>
</dbReference>
<feature type="domain" description="HTH hxlR-type" evidence="1">
    <location>
        <begin position="1"/>
        <end position="48"/>
    </location>
</feature>
<gene>
    <name evidence="2" type="ORF">F9L08_22990</name>
</gene>
<evidence type="ECO:0000313" key="3">
    <source>
        <dbReference type="Proteomes" id="UP000481643"/>
    </source>
</evidence>
<evidence type="ECO:0000259" key="1">
    <source>
        <dbReference type="PROSITE" id="PS51118"/>
    </source>
</evidence>
<reference evidence="2 3" key="1">
    <citation type="submission" date="2019-09" db="EMBL/GenBank/DDBJ databases">
        <title>Taxonomic organization of the family Brucellaceae based on a phylogenomic approach.</title>
        <authorList>
            <person name="Leclercq S."/>
            <person name="Cloeckaert A."/>
            <person name="Zygmunt M.S."/>
        </authorList>
    </citation>
    <scope>NUCLEOTIDE SEQUENCE [LARGE SCALE GENOMIC DNA]</scope>
    <source>
        <strain evidence="2 3">WS1830</strain>
    </source>
</reference>